<dbReference type="RefSeq" id="WP_040288090.1">
    <property type="nucleotide sequence ID" value="NZ_AFXZ01000019.1"/>
</dbReference>
<dbReference type="AlphaFoldDB" id="G2ECS3"/>
<reference evidence="1 2" key="1">
    <citation type="journal article" date="2008" name="Int. J. Syst. Evol. Microbiol.">
        <title>Bizionia argentinensis sp. nov., isolated from surface marine water in Antarctica.</title>
        <authorList>
            <person name="Bercovich A."/>
            <person name="Vazquez S.C."/>
            <person name="Yankilevich P."/>
            <person name="Coria S.H."/>
            <person name="Foti M."/>
            <person name="Hernandez E."/>
            <person name="Vidal A."/>
            <person name="Ruberto L."/>
            <person name="Melo C."/>
            <person name="Marenssi S."/>
            <person name="Criscuolo M."/>
            <person name="Memoli M."/>
            <person name="Arguelles M."/>
            <person name="Mac Cormack W.P."/>
        </authorList>
    </citation>
    <scope>NUCLEOTIDE SEQUENCE [LARGE SCALE GENOMIC DNA]</scope>
    <source>
        <strain evidence="1 2">JUB59</strain>
    </source>
</reference>
<organism evidence="1 2">
    <name type="scientific">Bizionia argentinensis JUB59</name>
    <dbReference type="NCBI Taxonomy" id="1046627"/>
    <lineage>
        <taxon>Bacteria</taxon>
        <taxon>Pseudomonadati</taxon>
        <taxon>Bacteroidota</taxon>
        <taxon>Flavobacteriia</taxon>
        <taxon>Flavobacteriales</taxon>
        <taxon>Flavobacteriaceae</taxon>
        <taxon>Bizionia</taxon>
    </lineage>
</organism>
<dbReference type="OrthoDB" id="211582at2"/>
<evidence type="ECO:0000313" key="1">
    <source>
        <dbReference type="EMBL" id="EGV43723.2"/>
    </source>
</evidence>
<keyword evidence="2" id="KW-1185">Reference proteome</keyword>
<dbReference type="EMBL" id="AFXZ01000019">
    <property type="protein sequence ID" value="EGV43723.2"/>
    <property type="molecule type" value="Genomic_DNA"/>
</dbReference>
<comment type="caution">
    <text evidence="1">The sequence shown here is derived from an EMBL/GenBank/DDBJ whole genome shotgun (WGS) entry which is preliminary data.</text>
</comment>
<dbReference type="Gene3D" id="3.40.390.70">
    <property type="match status" value="1"/>
</dbReference>
<name>G2ECS3_9FLAO</name>
<gene>
    <name evidence="1" type="ORF">BZARG_1192</name>
</gene>
<protein>
    <submittedName>
        <fullName evidence="1">Uncharacterized protein</fullName>
    </submittedName>
</protein>
<evidence type="ECO:0000313" key="2">
    <source>
        <dbReference type="Proteomes" id="UP000003730"/>
    </source>
</evidence>
<sequence>MEQLFHAEFSSILLRNYKDQFNELAWINSNSYKFKYGNDGASTIKEQKASQHFFHKWNNQGFLNEYATSSLENDFNSFAKNIFTPKPRFDKLIEEYSALANKNRLIIEFYNAIHDDFTKVYFKDILNYDEVKTK</sequence>
<dbReference type="STRING" id="1046627.BZARG_1192"/>
<accession>G2ECS3</accession>
<dbReference type="Proteomes" id="UP000003730">
    <property type="component" value="Unassembled WGS sequence"/>
</dbReference>
<proteinExistence type="predicted"/>